<organism evidence="2 3">
    <name type="scientific">Thermococcus kodakarensis (strain ATCC BAA-918 / JCM 12380 / KOD1)</name>
    <name type="common">Pyrococcus kodakaraensis (strain KOD1)</name>
    <dbReference type="NCBI Taxonomy" id="69014"/>
    <lineage>
        <taxon>Archaea</taxon>
        <taxon>Methanobacteriati</taxon>
        <taxon>Methanobacteriota</taxon>
        <taxon>Thermococci</taxon>
        <taxon>Thermococcales</taxon>
        <taxon>Thermococcaceae</taxon>
        <taxon>Thermococcus</taxon>
    </lineage>
</organism>
<evidence type="ECO:0000313" key="3">
    <source>
        <dbReference type="Proteomes" id="UP000000536"/>
    </source>
</evidence>
<keyword evidence="1" id="KW-0472">Membrane</keyword>
<accession>Q5JI72</accession>
<dbReference type="Proteomes" id="UP000000536">
    <property type="component" value="Chromosome"/>
</dbReference>
<dbReference type="PATRIC" id="fig|69014.16.peg.892"/>
<dbReference type="EnsemblBacteria" id="BAD85102">
    <property type="protein sequence ID" value="BAD85102"/>
    <property type="gene ID" value="TK0913"/>
</dbReference>
<dbReference type="STRING" id="69014.TK0913"/>
<keyword evidence="1" id="KW-1133">Transmembrane helix</keyword>
<dbReference type="InParanoid" id="Q5JI72"/>
<feature type="transmembrane region" description="Helical" evidence="1">
    <location>
        <begin position="142"/>
        <end position="163"/>
    </location>
</feature>
<feature type="transmembrane region" description="Helical" evidence="1">
    <location>
        <begin position="118"/>
        <end position="136"/>
    </location>
</feature>
<proteinExistence type="predicted"/>
<keyword evidence="3" id="KW-1185">Reference proteome</keyword>
<gene>
    <name evidence="2" type="ordered locus">TK0913</name>
</gene>
<keyword evidence="1" id="KW-0812">Transmembrane</keyword>
<protein>
    <submittedName>
        <fullName evidence="2">Uncharacterized protein</fullName>
    </submittedName>
</protein>
<dbReference type="KEGG" id="tko:TK0913"/>
<sequence length="171" mass="19394">MMYAQIRCNVLSTCASELEAIFKTAGVEFVGLLEPDPETLASYSDRLYSGKTIEIIELIDGLSRMFYLASLQTPIKPGGELEPEFTLFFNVNSREALQVLLRVIGKKRIRGKRYRHRSGINFAISFLGSLLFSSLLNTKNYFLQSILLLALTLLIYLAIDYPLRAPLLQRH</sequence>
<dbReference type="AlphaFoldDB" id="Q5JI72"/>
<reference evidence="2 3" key="1">
    <citation type="journal article" date="2005" name="Genome Res.">
        <title>Complete genome sequence of the hyperthermophilic archaeon Thermococcus kodakaraensis KOD1 and comparison with Pyrococcus genomes.</title>
        <authorList>
            <person name="Fukui T."/>
            <person name="Atomi H."/>
            <person name="Kanai T."/>
            <person name="Matsumi R."/>
            <person name="Fujiwara S."/>
            <person name="Imanaka T."/>
        </authorList>
    </citation>
    <scope>NUCLEOTIDE SEQUENCE [LARGE SCALE GENOMIC DNA]</scope>
    <source>
        <strain evidence="3">ATCC BAA-918 / JCM 12380 / KOD1</strain>
    </source>
</reference>
<dbReference type="HOGENOM" id="CLU_112309_0_0_2"/>
<dbReference type="EMBL" id="AP006878">
    <property type="protein sequence ID" value="BAD85102.1"/>
    <property type="molecule type" value="Genomic_DNA"/>
</dbReference>
<dbReference type="eggNOG" id="arCOG10058">
    <property type="taxonomic scope" value="Archaea"/>
</dbReference>
<evidence type="ECO:0000313" key="2">
    <source>
        <dbReference type="EMBL" id="BAD85102.1"/>
    </source>
</evidence>
<evidence type="ECO:0000256" key="1">
    <source>
        <dbReference type="SAM" id="Phobius"/>
    </source>
</evidence>
<name>Q5JI72_THEKO</name>